<sequence length="185" mass="20945">MVSCSHYRDLLQRERAAIAGLCDEWQRVLDFAAASSDKDKDSGLPIPEDVCGKIQIAVGQAQLLMRKKFVQFSGLIQACEEDSAERPPVTVEDLQGFWELVHIQVADIHSKFSEVDKLRDNNWEPLPLQENQRKPLGNLNKPAANGPQRRKPASVVTKDFSMEAKERLAQAKAMIRKRMKEQCCQ</sequence>
<reference evidence="4" key="1">
    <citation type="submission" date="2025-08" db="UniProtKB">
        <authorList>
            <consortium name="RefSeq"/>
        </authorList>
    </citation>
    <scope>IDENTIFICATION</scope>
    <source>
        <tissue evidence="4">Total insect</tissue>
    </source>
</reference>
<organism evidence="4">
    <name type="scientific">Thrips palmi</name>
    <name type="common">Melon thrips</name>
    <dbReference type="NCBI Taxonomy" id="161013"/>
    <lineage>
        <taxon>Eukaryota</taxon>
        <taxon>Metazoa</taxon>
        <taxon>Ecdysozoa</taxon>
        <taxon>Arthropoda</taxon>
        <taxon>Hexapoda</taxon>
        <taxon>Insecta</taxon>
        <taxon>Pterygota</taxon>
        <taxon>Neoptera</taxon>
        <taxon>Paraneoptera</taxon>
        <taxon>Thysanoptera</taxon>
        <taxon>Terebrantia</taxon>
        <taxon>Thripoidea</taxon>
        <taxon>Thripidae</taxon>
        <taxon>Thrips</taxon>
    </lineage>
</organism>
<dbReference type="InterPro" id="IPR005026">
    <property type="entry name" value="SAPAP"/>
</dbReference>
<proteinExistence type="inferred from homology"/>
<evidence type="ECO:0000313" key="3">
    <source>
        <dbReference type="Proteomes" id="UP000515158"/>
    </source>
</evidence>
<dbReference type="OrthoDB" id="10023951at2759"/>
<dbReference type="GeneID" id="117651102"/>
<dbReference type="AlphaFoldDB" id="A0A6P9A004"/>
<dbReference type="PANTHER" id="PTHR12353:SF1">
    <property type="entry name" value="DISKS LARGE-ASSOCIATED PROTEIN 5"/>
    <property type="match status" value="1"/>
</dbReference>
<gene>
    <name evidence="4" type="primary">LOC117651102</name>
</gene>
<dbReference type="InParanoid" id="A0A6P9A004"/>
<dbReference type="KEGG" id="tpal:117651102"/>
<dbReference type="Proteomes" id="UP000515158">
    <property type="component" value="Unplaced"/>
</dbReference>
<evidence type="ECO:0000256" key="2">
    <source>
        <dbReference type="SAM" id="MobiDB-lite"/>
    </source>
</evidence>
<dbReference type="GO" id="GO:0023052">
    <property type="term" value="P:signaling"/>
    <property type="evidence" value="ECO:0007669"/>
    <property type="project" value="InterPro"/>
</dbReference>
<dbReference type="Pfam" id="PF03359">
    <property type="entry name" value="GKAP"/>
    <property type="match status" value="1"/>
</dbReference>
<dbReference type="PANTHER" id="PTHR12353">
    <property type="entry name" value="DISKS LARGE-ASSOCIATED PROTEIN DAP SAP90/PSD-95-ASSOCIATED PROTEIN"/>
    <property type="match status" value="1"/>
</dbReference>
<evidence type="ECO:0000256" key="1">
    <source>
        <dbReference type="ARBA" id="ARBA00008839"/>
    </source>
</evidence>
<accession>A0A6P9A004</accession>
<comment type="similarity">
    <text evidence="1">Belongs to the SAPAP family.</text>
</comment>
<dbReference type="RefSeq" id="XP_034250750.1">
    <property type="nucleotide sequence ID" value="XM_034394859.1"/>
</dbReference>
<name>A0A6P9A004_THRPL</name>
<protein>
    <submittedName>
        <fullName evidence="4">Disks large-associated protein 1-like</fullName>
    </submittedName>
</protein>
<feature type="region of interest" description="Disordered" evidence="2">
    <location>
        <begin position="126"/>
        <end position="154"/>
    </location>
</feature>
<keyword evidence="3" id="KW-1185">Reference proteome</keyword>
<evidence type="ECO:0000313" key="4">
    <source>
        <dbReference type="RefSeq" id="XP_034250750.1"/>
    </source>
</evidence>